<dbReference type="RefSeq" id="WP_013134640.1">
    <property type="nucleotide sequence ID" value="NC_014166.1"/>
</dbReference>
<dbReference type="InterPro" id="IPR032710">
    <property type="entry name" value="NTF2-like_dom_sf"/>
</dbReference>
<dbReference type="AlphaFoldDB" id="D5V2R3"/>
<dbReference type="Gene3D" id="3.10.450.50">
    <property type="match status" value="1"/>
</dbReference>
<proteinExistence type="predicted"/>
<dbReference type="STRING" id="572480.Arnit_0831"/>
<evidence type="ECO:0000313" key="1">
    <source>
        <dbReference type="EMBL" id="ADG92495.1"/>
    </source>
</evidence>
<evidence type="ECO:0000313" key="2">
    <source>
        <dbReference type="Proteomes" id="UP000000939"/>
    </source>
</evidence>
<dbReference type="EMBL" id="CP001999">
    <property type="protein sequence ID" value="ADG92495.1"/>
    <property type="molecule type" value="Genomic_DNA"/>
</dbReference>
<dbReference type="Proteomes" id="UP000000939">
    <property type="component" value="Chromosome"/>
</dbReference>
<dbReference type="OrthoDB" id="9810441at2"/>
<dbReference type="PANTHER" id="PTHR38436:SF1">
    <property type="entry name" value="ESTER CYCLASE"/>
    <property type="match status" value="1"/>
</dbReference>
<dbReference type="KEGG" id="ant:Arnit_0831"/>
<dbReference type="SUPFAM" id="SSF54427">
    <property type="entry name" value="NTF2-like"/>
    <property type="match status" value="1"/>
</dbReference>
<dbReference type="InterPro" id="IPR009959">
    <property type="entry name" value="Cyclase_SnoaL-like"/>
</dbReference>
<dbReference type="HOGENOM" id="CLU_100997_5_1_7"/>
<dbReference type="PANTHER" id="PTHR38436">
    <property type="entry name" value="POLYKETIDE CYCLASE SNOAL-LIKE DOMAIN"/>
    <property type="match status" value="1"/>
</dbReference>
<gene>
    <name evidence="1" type="ordered locus">Arnit_0831</name>
</gene>
<accession>D5V2R3</accession>
<dbReference type="GO" id="GO:0030638">
    <property type="term" value="P:polyketide metabolic process"/>
    <property type="evidence" value="ECO:0007669"/>
    <property type="project" value="InterPro"/>
</dbReference>
<name>D5V2R3_ARCNC</name>
<sequence>MNKNKEIVKSYYENLWNKKDKSYIDKLFHDDILFRGTLDVETHGKKEFEEYFDMILHALPNLYHGVELMIAENNLVSARAIYNGTHLGKLFDIEATNKRIRYNGASFFRIENDKIKEIWVLGDLNSLYKQLSK</sequence>
<keyword evidence="2" id="KW-1185">Reference proteome</keyword>
<protein>
    <recommendedName>
        <fullName evidence="3">SnoaL-like polyketide cyclase</fullName>
    </recommendedName>
</protein>
<reference evidence="1 2" key="1">
    <citation type="journal article" date="2010" name="Stand. Genomic Sci.">
        <title>Complete genome sequence of Arcobacter nitrofigilis type strain (CI).</title>
        <authorList>
            <person name="Pati A."/>
            <person name="Gronow S."/>
            <person name="Lapidus A."/>
            <person name="Copeland A."/>
            <person name="Glavina Del Rio T."/>
            <person name="Nolan M."/>
            <person name="Lucas S."/>
            <person name="Tice H."/>
            <person name="Cheng J.F."/>
            <person name="Han C."/>
            <person name="Chertkov O."/>
            <person name="Bruce D."/>
            <person name="Tapia R."/>
            <person name="Goodwin L."/>
            <person name="Pitluck S."/>
            <person name="Liolios K."/>
            <person name="Ivanova N."/>
            <person name="Mavromatis K."/>
            <person name="Chen A."/>
            <person name="Palaniappan K."/>
            <person name="Land M."/>
            <person name="Hauser L."/>
            <person name="Chang Y.J."/>
            <person name="Jeffries C.D."/>
            <person name="Detter J.C."/>
            <person name="Rohde M."/>
            <person name="Goker M."/>
            <person name="Bristow J."/>
            <person name="Eisen J.A."/>
            <person name="Markowitz V."/>
            <person name="Hugenholtz P."/>
            <person name="Klenk H.P."/>
            <person name="Kyrpides N.C."/>
        </authorList>
    </citation>
    <scope>NUCLEOTIDE SEQUENCE [LARGE SCALE GENOMIC DNA]</scope>
    <source>
        <strain evidence="2">ATCC 33309 / DSM 7299 / CCUG 15893 / LMG 7604 / NCTC 12251 / CI</strain>
    </source>
</reference>
<organism evidence="1 2">
    <name type="scientific">Arcobacter nitrofigilis (strain ATCC 33309 / DSM 7299 / CCUG 15893 / LMG 7604 / NCTC 12251 / CI)</name>
    <name type="common">Campylobacter nitrofigilis</name>
    <dbReference type="NCBI Taxonomy" id="572480"/>
    <lineage>
        <taxon>Bacteria</taxon>
        <taxon>Pseudomonadati</taxon>
        <taxon>Campylobacterota</taxon>
        <taxon>Epsilonproteobacteria</taxon>
        <taxon>Campylobacterales</taxon>
        <taxon>Arcobacteraceae</taxon>
        <taxon>Arcobacter</taxon>
    </lineage>
</organism>
<dbReference type="eggNOG" id="COG5485">
    <property type="taxonomic scope" value="Bacteria"/>
</dbReference>
<dbReference type="Pfam" id="PF07366">
    <property type="entry name" value="SnoaL"/>
    <property type="match status" value="1"/>
</dbReference>
<evidence type="ECO:0008006" key="3">
    <source>
        <dbReference type="Google" id="ProtNLM"/>
    </source>
</evidence>